<dbReference type="PANTHER" id="PTHR41533:SF2">
    <property type="entry name" value="BLR7131 PROTEIN"/>
    <property type="match status" value="1"/>
</dbReference>
<name>A0ABT7QT25_9BACT</name>
<keyword evidence="10" id="KW-1185">Reference proteome</keyword>
<proteinExistence type="inferred from homology"/>
<evidence type="ECO:0000313" key="9">
    <source>
        <dbReference type="EMBL" id="MDM5264238.1"/>
    </source>
</evidence>
<dbReference type="InterPro" id="IPR052905">
    <property type="entry name" value="LD-transpeptidase_YkuD-like"/>
</dbReference>
<keyword evidence="3" id="KW-0808">Transferase</keyword>
<evidence type="ECO:0000256" key="5">
    <source>
        <dbReference type="ARBA" id="ARBA00022984"/>
    </source>
</evidence>
<dbReference type="PANTHER" id="PTHR41533">
    <property type="entry name" value="L,D-TRANSPEPTIDASE HI_1667-RELATED"/>
    <property type="match status" value="1"/>
</dbReference>
<keyword evidence="7" id="KW-0732">Signal</keyword>
<dbReference type="CDD" id="cd16913">
    <property type="entry name" value="YkuD_like"/>
    <property type="match status" value="1"/>
</dbReference>
<evidence type="ECO:0000313" key="10">
    <source>
        <dbReference type="Proteomes" id="UP001169066"/>
    </source>
</evidence>
<evidence type="ECO:0000256" key="2">
    <source>
        <dbReference type="ARBA" id="ARBA00005992"/>
    </source>
</evidence>
<comment type="similarity">
    <text evidence="2">Belongs to the YkuD family.</text>
</comment>
<evidence type="ECO:0000256" key="1">
    <source>
        <dbReference type="ARBA" id="ARBA00004752"/>
    </source>
</evidence>
<keyword evidence="5" id="KW-0573">Peptidoglycan synthesis</keyword>
<dbReference type="InterPro" id="IPR005490">
    <property type="entry name" value="LD_TPept_cat_dom"/>
</dbReference>
<evidence type="ECO:0000256" key="6">
    <source>
        <dbReference type="ARBA" id="ARBA00023316"/>
    </source>
</evidence>
<evidence type="ECO:0000256" key="4">
    <source>
        <dbReference type="ARBA" id="ARBA00022960"/>
    </source>
</evidence>
<sequence length="419" mass="48157">MKKMLMLILSGVSALVLSGCGVETPDAEGWKPSQKEEFLTILETDKYASICNQQALYEKVKESENSKLMSKLLVSYAKNLANGCIDLESFNASQEKRVEQEIATYYETYLQEVKASDIMRKLKAGQSIEEILKPYVPEYAQFFDLQKRYKLLGGDKNTSKKTLRKIRLNIERLKLMKPGLGDNYALVNIPEYTVRVIDANGTAVSMAVVVGQRKMQTPVFSADLSYVTLNPQWGVPDSIARNEVIPKLLKDPNYLVNHNMVIRKSYDLNTPEISQDSVDWEAYLIEEEDKKEMTYKFIEVPSKKNGLGRVKFIFPNKHSVYMHDTQAKSLFKRKVRTYSHGCVRLEKPIAMLEHISKNYTNKSNEEVKEWYDSLETHHMGLSKKLPVHTAYLTTYVDECGELLVFNDIYGFDKTQRLNF</sequence>
<dbReference type="EMBL" id="JAQIBC010000006">
    <property type="protein sequence ID" value="MDM5264238.1"/>
    <property type="molecule type" value="Genomic_DNA"/>
</dbReference>
<feature type="chain" id="PRO_5046744285" evidence="7">
    <location>
        <begin position="19"/>
        <end position="419"/>
    </location>
</feature>
<feature type="domain" description="L,D-TPase catalytic" evidence="8">
    <location>
        <begin position="183"/>
        <end position="357"/>
    </location>
</feature>
<dbReference type="Proteomes" id="UP001169066">
    <property type="component" value="Unassembled WGS sequence"/>
</dbReference>
<keyword evidence="4" id="KW-0133">Cell shape</keyword>
<comment type="pathway">
    <text evidence="1">Cell wall biogenesis; peptidoglycan biosynthesis.</text>
</comment>
<evidence type="ECO:0000256" key="3">
    <source>
        <dbReference type="ARBA" id="ARBA00022679"/>
    </source>
</evidence>
<organism evidence="9 10">
    <name type="scientific">Sulfurovum xiamenensis</name>
    <dbReference type="NCBI Taxonomy" id="3019066"/>
    <lineage>
        <taxon>Bacteria</taxon>
        <taxon>Pseudomonadati</taxon>
        <taxon>Campylobacterota</taxon>
        <taxon>Epsilonproteobacteria</taxon>
        <taxon>Campylobacterales</taxon>
        <taxon>Sulfurovaceae</taxon>
        <taxon>Sulfurovum</taxon>
    </lineage>
</organism>
<keyword evidence="6" id="KW-0961">Cell wall biogenesis/degradation</keyword>
<evidence type="ECO:0000259" key="8">
    <source>
        <dbReference type="Pfam" id="PF03734"/>
    </source>
</evidence>
<gene>
    <name evidence="9" type="ORF">PF327_08535</name>
</gene>
<comment type="caution">
    <text evidence="9">The sequence shown here is derived from an EMBL/GenBank/DDBJ whole genome shotgun (WGS) entry which is preliminary data.</text>
</comment>
<reference evidence="9" key="1">
    <citation type="submission" date="2023-01" db="EMBL/GenBank/DDBJ databases">
        <title>Sulfurovum sp. XTW-4 genome assembly.</title>
        <authorList>
            <person name="Wang J."/>
        </authorList>
    </citation>
    <scope>NUCLEOTIDE SEQUENCE</scope>
    <source>
        <strain evidence="9">XTW-4</strain>
    </source>
</reference>
<dbReference type="Gene3D" id="2.40.440.10">
    <property type="entry name" value="L,D-transpeptidase catalytic domain-like"/>
    <property type="match status" value="1"/>
</dbReference>
<protein>
    <submittedName>
        <fullName evidence="9">L,D-transpeptidase family protein</fullName>
    </submittedName>
</protein>
<dbReference type="PROSITE" id="PS51257">
    <property type="entry name" value="PROKAR_LIPOPROTEIN"/>
    <property type="match status" value="1"/>
</dbReference>
<feature type="signal peptide" evidence="7">
    <location>
        <begin position="1"/>
        <end position="18"/>
    </location>
</feature>
<dbReference type="SUPFAM" id="SSF141523">
    <property type="entry name" value="L,D-transpeptidase catalytic domain-like"/>
    <property type="match status" value="1"/>
</dbReference>
<dbReference type="RefSeq" id="WP_289402157.1">
    <property type="nucleotide sequence ID" value="NZ_JAQIBC010000006.1"/>
</dbReference>
<accession>A0ABT7QT25</accession>
<dbReference type="InterPro" id="IPR038063">
    <property type="entry name" value="Transpep_catalytic_dom"/>
</dbReference>
<dbReference type="Pfam" id="PF03734">
    <property type="entry name" value="YkuD"/>
    <property type="match status" value="1"/>
</dbReference>
<evidence type="ECO:0000256" key="7">
    <source>
        <dbReference type="SAM" id="SignalP"/>
    </source>
</evidence>